<dbReference type="EMBL" id="JACXVP010000010">
    <property type="protein sequence ID" value="KAG5582205.1"/>
    <property type="molecule type" value="Genomic_DNA"/>
</dbReference>
<comment type="caution">
    <text evidence="2">The sequence shown here is derived from an EMBL/GenBank/DDBJ whole genome shotgun (WGS) entry which is preliminary data.</text>
</comment>
<accession>A0A9J5X472</accession>
<gene>
    <name evidence="2" type="ORF">H5410_052832</name>
</gene>
<feature type="compositionally biased region" description="Basic residues" evidence="1">
    <location>
        <begin position="9"/>
        <end position="23"/>
    </location>
</feature>
<feature type="region of interest" description="Disordered" evidence="1">
    <location>
        <begin position="1"/>
        <end position="46"/>
    </location>
</feature>
<evidence type="ECO:0000256" key="1">
    <source>
        <dbReference type="SAM" id="MobiDB-lite"/>
    </source>
</evidence>
<proteinExistence type="predicted"/>
<evidence type="ECO:0000313" key="3">
    <source>
        <dbReference type="Proteomes" id="UP000824120"/>
    </source>
</evidence>
<dbReference type="Proteomes" id="UP000824120">
    <property type="component" value="Chromosome 10"/>
</dbReference>
<reference evidence="2 3" key="1">
    <citation type="submission" date="2020-09" db="EMBL/GenBank/DDBJ databases">
        <title>De no assembly of potato wild relative species, Solanum commersonii.</title>
        <authorList>
            <person name="Cho K."/>
        </authorList>
    </citation>
    <scope>NUCLEOTIDE SEQUENCE [LARGE SCALE GENOMIC DNA]</scope>
    <source>
        <strain evidence="2">LZ3.2</strain>
        <tissue evidence="2">Leaf</tissue>
    </source>
</reference>
<feature type="compositionally biased region" description="Polar residues" evidence="1">
    <location>
        <begin position="24"/>
        <end position="34"/>
    </location>
</feature>
<evidence type="ECO:0000313" key="2">
    <source>
        <dbReference type="EMBL" id="KAG5582205.1"/>
    </source>
</evidence>
<organism evidence="2 3">
    <name type="scientific">Solanum commersonii</name>
    <name type="common">Commerson's wild potato</name>
    <name type="synonym">Commerson's nightshade</name>
    <dbReference type="NCBI Taxonomy" id="4109"/>
    <lineage>
        <taxon>Eukaryota</taxon>
        <taxon>Viridiplantae</taxon>
        <taxon>Streptophyta</taxon>
        <taxon>Embryophyta</taxon>
        <taxon>Tracheophyta</taxon>
        <taxon>Spermatophyta</taxon>
        <taxon>Magnoliopsida</taxon>
        <taxon>eudicotyledons</taxon>
        <taxon>Gunneridae</taxon>
        <taxon>Pentapetalae</taxon>
        <taxon>asterids</taxon>
        <taxon>lamiids</taxon>
        <taxon>Solanales</taxon>
        <taxon>Solanaceae</taxon>
        <taxon>Solanoideae</taxon>
        <taxon>Solaneae</taxon>
        <taxon>Solanum</taxon>
    </lineage>
</organism>
<protein>
    <submittedName>
        <fullName evidence="2">Uncharacterized protein</fullName>
    </submittedName>
</protein>
<dbReference type="AlphaFoldDB" id="A0A9J5X472"/>
<name>A0A9J5X472_SOLCO</name>
<keyword evidence="3" id="KW-1185">Reference proteome</keyword>
<sequence length="193" mass="20575">MPRIPISSQRRRANQRRSPRNHKNYSTPSSSNMNPPHPATPFQTIPSEPGGAYLLCDPCSGTKSIPSLVAGNELARTSFILQCDSGGETSGHSSSKSNFLGPDCLRGNEVGNGNLQQPLVVVNSAPATSKLPIPTNPFLPLPHLGNAPFQPTQPTPIIPGNVVTPWNNVGTNPIFSAAIHNEVMETPKLFPIS</sequence>